<dbReference type="AlphaFoldDB" id="A0A221MG65"/>
<proteinExistence type="predicted"/>
<dbReference type="InterPro" id="IPR014957">
    <property type="entry name" value="IDEAL_dom"/>
</dbReference>
<dbReference type="Pfam" id="PF08858">
    <property type="entry name" value="IDEAL"/>
    <property type="match status" value="1"/>
</dbReference>
<sequence>MKKQKIFYRYYRYDGKPLEAKREISFEFKLASTLLLDELCFVFNKEKLEEAINNSIDRGDKERFLQLSEAYRHFIWE</sequence>
<dbReference type="Proteomes" id="UP000204391">
    <property type="component" value="Chromosome"/>
</dbReference>
<accession>A0A221MG65</accession>
<name>A0A221MG65_9BACI</name>
<reference evidence="2 3" key="1">
    <citation type="journal article" date="2003" name="Int. J. Syst. Evol. Microbiol.">
        <title>Virgibacillus carmonensis sp. nov., Virgibacillus necropolis sp. nov. and Virgibacillus picturae sp. nov., three novel species isolated from deteriorated mural paintings, transfer of the species of the genus salibacillus to Virgibacillus, as Virgibacillus marismortui comb. nov. and Virgibacillus salexigens comb. nov., and emended description of the genus Virgibacillus.</title>
        <authorList>
            <person name="Heyrman J."/>
            <person name="Logan N.A."/>
            <person name="Busse H.J."/>
            <person name="Balcaen A."/>
            <person name="Lebbe L."/>
            <person name="Rodriguez-Diaz M."/>
            <person name="Swings J."/>
            <person name="De Vos P."/>
        </authorList>
    </citation>
    <scope>NUCLEOTIDE SEQUENCE [LARGE SCALE GENOMIC DNA]</scope>
    <source>
        <strain evidence="2 3">LMG 19488</strain>
    </source>
</reference>
<feature type="domain" description="IDEAL" evidence="1">
    <location>
        <begin position="35"/>
        <end position="71"/>
    </location>
</feature>
<dbReference type="RefSeq" id="WP_089533606.1">
    <property type="nucleotide sequence ID" value="NZ_CP022437.1"/>
</dbReference>
<dbReference type="OrthoDB" id="2691639at2"/>
<dbReference type="Gene3D" id="4.10.810.10">
    <property type="entry name" value="Virus Scaffolding Protein, Chain A"/>
    <property type="match status" value="1"/>
</dbReference>
<dbReference type="SMART" id="SM00914">
    <property type="entry name" value="IDEAL"/>
    <property type="match status" value="1"/>
</dbReference>
<protein>
    <recommendedName>
        <fullName evidence="1">IDEAL domain-containing protein</fullName>
    </recommendedName>
</protein>
<organism evidence="2 3">
    <name type="scientific">Virgibacillus necropolis</name>
    <dbReference type="NCBI Taxonomy" id="163877"/>
    <lineage>
        <taxon>Bacteria</taxon>
        <taxon>Bacillati</taxon>
        <taxon>Bacillota</taxon>
        <taxon>Bacilli</taxon>
        <taxon>Bacillales</taxon>
        <taxon>Bacillaceae</taxon>
        <taxon>Virgibacillus</taxon>
    </lineage>
</organism>
<gene>
    <name evidence="2" type="ORF">CFK40_17085</name>
</gene>
<evidence type="ECO:0000259" key="1">
    <source>
        <dbReference type="SMART" id="SM00914"/>
    </source>
</evidence>
<dbReference type="KEGG" id="vne:CFK40_17085"/>
<evidence type="ECO:0000313" key="2">
    <source>
        <dbReference type="EMBL" id="ASN06610.1"/>
    </source>
</evidence>
<keyword evidence="3" id="KW-1185">Reference proteome</keyword>
<dbReference type="InterPro" id="IPR027393">
    <property type="entry name" value="Virus_scaffolding_prot_C"/>
</dbReference>
<dbReference type="EMBL" id="CP022437">
    <property type="protein sequence ID" value="ASN06610.1"/>
    <property type="molecule type" value="Genomic_DNA"/>
</dbReference>
<evidence type="ECO:0000313" key="3">
    <source>
        <dbReference type="Proteomes" id="UP000204391"/>
    </source>
</evidence>